<evidence type="ECO:0000256" key="1">
    <source>
        <dbReference type="SAM" id="Phobius"/>
    </source>
</evidence>
<dbReference type="EMBL" id="AMRG01000002">
    <property type="protein sequence ID" value="EKE87038.1"/>
    <property type="molecule type" value="Genomic_DNA"/>
</dbReference>
<keyword evidence="1" id="KW-1133">Transmembrane helix</keyword>
<name>K2KGB0_9GAMM</name>
<feature type="transmembrane region" description="Helical" evidence="1">
    <location>
        <begin position="66"/>
        <end position="85"/>
    </location>
</feature>
<keyword evidence="1" id="KW-0472">Membrane</keyword>
<keyword evidence="3" id="KW-1185">Reference proteome</keyword>
<accession>K2KGB0</accession>
<keyword evidence="1" id="KW-0812">Transmembrane</keyword>
<protein>
    <submittedName>
        <fullName evidence="2">Zn-ribbon protein</fullName>
    </submittedName>
</protein>
<dbReference type="STRING" id="740709.A10D4_02312"/>
<dbReference type="RefSeq" id="WP_008487479.1">
    <property type="nucleotide sequence ID" value="NZ_AMRG01000002.1"/>
</dbReference>
<dbReference type="eggNOG" id="ENOG503315X">
    <property type="taxonomic scope" value="Bacteria"/>
</dbReference>
<feature type="transmembrane region" description="Helical" evidence="1">
    <location>
        <begin position="34"/>
        <end position="54"/>
    </location>
</feature>
<dbReference type="PATRIC" id="fig|740709.3.peg.466"/>
<evidence type="ECO:0000313" key="3">
    <source>
        <dbReference type="Proteomes" id="UP000014115"/>
    </source>
</evidence>
<dbReference type="Proteomes" id="UP000014115">
    <property type="component" value="Unassembled WGS sequence"/>
</dbReference>
<gene>
    <name evidence="2" type="ORF">A10D4_02312</name>
</gene>
<reference evidence="2 3" key="1">
    <citation type="journal article" date="2012" name="J. Bacteriol.">
        <title>Genome Sequence of Idiomarina xiamenensis Type Strain 10-D-4.</title>
        <authorList>
            <person name="Lai Q."/>
            <person name="Wang L."/>
            <person name="Wang W."/>
            <person name="Shao Z."/>
        </authorList>
    </citation>
    <scope>NUCLEOTIDE SEQUENCE [LARGE SCALE GENOMIC DNA]</scope>
    <source>
        <strain evidence="2 3">10-D-4</strain>
    </source>
</reference>
<organism evidence="2 3">
    <name type="scientific">Idiomarina xiamenensis 10-D-4</name>
    <dbReference type="NCBI Taxonomy" id="740709"/>
    <lineage>
        <taxon>Bacteria</taxon>
        <taxon>Pseudomonadati</taxon>
        <taxon>Pseudomonadota</taxon>
        <taxon>Gammaproteobacteria</taxon>
        <taxon>Alteromonadales</taxon>
        <taxon>Idiomarinaceae</taxon>
        <taxon>Idiomarina</taxon>
    </lineage>
</organism>
<sequence>MNQCPHCDFVLAGQSEEDLQREQSRLLHQRRDKLTSQTMLALLIAIAAFSFFFLQQPLPGSWQSNIAIAGIVIGLVWFIIARARLAMIKRSKR</sequence>
<dbReference type="AlphaFoldDB" id="K2KGB0"/>
<proteinExistence type="predicted"/>
<evidence type="ECO:0000313" key="2">
    <source>
        <dbReference type="EMBL" id="EKE87038.1"/>
    </source>
</evidence>
<comment type="caution">
    <text evidence="2">The sequence shown here is derived from an EMBL/GenBank/DDBJ whole genome shotgun (WGS) entry which is preliminary data.</text>
</comment>